<feature type="region of interest" description="Disordered" evidence="1">
    <location>
        <begin position="173"/>
        <end position="194"/>
    </location>
</feature>
<feature type="region of interest" description="Disordered" evidence="1">
    <location>
        <begin position="20"/>
        <end position="41"/>
    </location>
</feature>
<evidence type="ECO:0000256" key="1">
    <source>
        <dbReference type="SAM" id="MobiDB-lite"/>
    </source>
</evidence>
<evidence type="ECO:0000313" key="4">
    <source>
        <dbReference type="Proteomes" id="UP000319213"/>
    </source>
</evidence>
<dbReference type="InterPro" id="IPR058407">
    <property type="entry name" value="DUF8094"/>
</dbReference>
<dbReference type="OrthoDB" id="3510378at2"/>
<dbReference type="EMBL" id="VFPQ01000001">
    <property type="protein sequence ID" value="TQM74390.1"/>
    <property type="molecule type" value="Genomic_DNA"/>
</dbReference>
<comment type="caution">
    <text evidence="3">The sequence shown here is derived from an EMBL/GenBank/DDBJ whole genome shotgun (WGS) entry which is preliminary data.</text>
</comment>
<keyword evidence="4" id="KW-1185">Reference proteome</keyword>
<name>A0A543IUZ3_9ACTN</name>
<gene>
    <name evidence="3" type="ORF">FHX40_1061</name>
</gene>
<organism evidence="3 4">
    <name type="scientific">Thermopolyspora flexuosa</name>
    <dbReference type="NCBI Taxonomy" id="103836"/>
    <lineage>
        <taxon>Bacteria</taxon>
        <taxon>Bacillati</taxon>
        <taxon>Actinomycetota</taxon>
        <taxon>Actinomycetes</taxon>
        <taxon>Streptosporangiales</taxon>
        <taxon>Streptosporangiaceae</taxon>
        <taxon>Thermopolyspora</taxon>
    </lineage>
</organism>
<feature type="domain" description="DUF8094" evidence="2">
    <location>
        <begin position="36"/>
        <end position="297"/>
    </location>
</feature>
<proteinExistence type="predicted"/>
<protein>
    <recommendedName>
        <fullName evidence="2">DUF8094 domain-containing protein</fullName>
    </recommendedName>
</protein>
<dbReference type="RefSeq" id="WP_142258570.1">
    <property type="nucleotide sequence ID" value="NZ_BMPV01000006.1"/>
</dbReference>
<dbReference type="Pfam" id="PF26366">
    <property type="entry name" value="DUF8094"/>
    <property type="match status" value="1"/>
</dbReference>
<accession>A0A543IUZ3</accession>
<sequence>MLVTLLVTLVALLAACSPDEGPERERTAATPGATPPATTPETADRLLRRYLAAMREPSSETLAKLEGGAARAVHDAELRFTEASVPQLAAEFAIPRLTGYPKWFAAGAVRPGMTGEVALFVKSRKGAAWRVHHLAYLSRPMPELARDAEGYVTAAEPGDLAERQAKTFTRELGTSAAAEADAEDADTAGGGDPETALRATLRQHARLFSGYAWTVRHQAASQGRSYALRTADGGSVVWYVLAYSFTATNSGGRFEITLADEASRLLNDSTVRRAFTWDARYQSVAHAQADGTARVLGIALPGWTAMRGD</sequence>
<reference evidence="3 4" key="1">
    <citation type="submission" date="2019-06" db="EMBL/GenBank/DDBJ databases">
        <title>Sequencing the genomes of 1000 actinobacteria strains.</title>
        <authorList>
            <person name="Klenk H.-P."/>
        </authorList>
    </citation>
    <scope>NUCLEOTIDE SEQUENCE [LARGE SCALE GENOMIC DNA]</scope>
    <source>
        <strain evidence="3 4">DSM 43186</strain>
    </source>
</reference>
<evidence type="ECO:0000259" key="2">
    <source>
        <dbReference type="Pfam" id="PF26366"/>
    </source>
</evidence>
<dbReference type="Proteomes" id="UP000319213">
    <property type="component" value="Unassembled WGS sequence"/>
</dbReference>
<evidence type="ECO:0000313" key="3">
    <source>
        <dbReference type="EMBL" id="TQM74390.1"/>
    </source>
</evidence>
<dbReference type="AlphaFoldDB" id="A0A543IUZ3"/>